<dbReference type="AlphaFoldDB" id="A0A7U9TGY7"/>
<dbReference type="RefSeq" id="WP_176238863.1">
    <property type="nucleotide sequence ID" value="NZ_AP024412.1"/>
</dbReference>
<reference evidence="1" key="1">
    <citation type="submission" date="2021-01" db="EMBL/GenBank/DDBJ databases">
        <title>Draft genome sequence of Acholeplasmataceae bacterium strain Mahy22.</title>
        <authorList>
            <person name="Watanabe M."/>
            <person name="Kojima H."/>
            <person name="Fukui M."/>
        </authorList>
    </citation>
    <scope>NUCLEOTIDE SEQUENCE</scope>
    <source>
        <strain evidence="1">Mahy22</strain>
    </source>
</reference>
<evidence type="ECO:0000313" key="1">
    <source>
        <dbReference type="EMBL" id="BCR36320.1"/>
    </source>
</evidence>
<dbReference type="KEGG" id="manr:MPAN_012130"/>
<evidence type="ECO:0000313" key="2">
    <source>
        <dbReference type="Proteomes" id="UP000620133"/>
    </source>
</evidence>
<keyword evidence="2" id="KW-1185">Reference proteome</keyword>
<sequence>MSKTVKHYDMLIEENNDPVYDSEEMKEYMKKWDGQSFSKHNGIRFD</sequence>
<protein>
    <submittedName>
        <fullName evidence="1">Uncharacterized protein</fullName>
    </submittedName>
</protein>
<proteinExistence type="predicted"/>
<dbReference type="EMBL" id="AP024412">
    <property type="protein sequence ID" value="BCR36320.1"/>
    <property type="molecule type" value="Genomic_DNA"/>
</dbReference>
<name>A0A7U9TGY7_9MOLU</name>
<gene>
    <name evidence="1" type="ORF">MPAN_012130</name>
</gene>
<accession>A0A7U9TGY7</accession>
<organism evidence="1 2">
    <name type="scientific">Mariniplasma anaerobium</name>
    <dbReference type="NCBI Taxonomy" id="2735436"/>
    <lineage>
        <taxon>Bacteria</taxon>
        <taxon>Bacillati</taxon>
        <taxon>Mycoplasmatota</taxon>
        <taxon>Mollicutes</taxon>
        <taxon>Acholeplasmatales</taxon>
        <taxon>Acholeplasmataceae</taxon>
        <taxon>Mariniplasma</taxon>
    </lineage>
</organism>
<dbReference type="Proteomes" id="UP000620133">
    <property type="component" value="Chromosome"/>
</dbReference>